<protein>
    <submittedName>
        <fullName evidence="3">Haloacid dehalogenase</fullName>
    </submittedName>
</protein>
<dbReference type="EMBL" id="BMWX01000008">
    <property type="protein sequence ID" value="GGZ39112.1"/>
    <property type="molecule type" value="Genomic_DNA"/>
</dbReference>
<dbReference type="Gene3D" id="1.10.150.240">
    <property type="entry name" value="Putative phosphatase, domain 2"/>
    <property type="match status" value="1"/>
</dbReference>
<keyword evidence="4" id="KW-1185">Reference proteome</keyword>
<dbReference type="RefSeq" id="WP_018473876.1">
    <property type="nucleotide sequence ID" value="NZ_BMWX01000008.1"/>
</dbReference>
<proteinExistence type="inferred from homology"/>
<dbReference type="NCBIfam" id="TIGR01428">
    <property type="entry name" value="HAD_type_II"/>
    <property type="match status" value="1"/>
</dbReference>
<dbReference type="InterPro" id="IPR051540">
    <property type="entry name" value="S-2-haloacid_dehalogenase"/>
</dbReference>
<dbReference type="InterPro" id="IPR006439">
    <property type="entry name" value="HAD-SF_hydro_IA"/>
</dbReference>
<dbReference type="InterPro" id="IPR023214">
    <property type="entry name" value="HAD_sf"/>
</dbReference>
<dbReference type="Gene3D" id="3.40.50.1000">
    <property type="entry name" value="HAD superfamily/HAD-like"/>
    <property type="match status" value="1"/>
</dbReference>
<evidence type="ECO:0000313" key="4">
    <source>
        <dbReference type="Proteomes" id="UP000619457"/>
    </source>
</evidence>
<dbReference type="SUPFAM" id="SSF56784">
    <property type="entry name" value="HAD-like"/>
    <property type="match status" value="1"/>
</dbReference>
<gene>
    <name evidence="3" type="primary">chd1</name>
    <name evidence="3" type="ORF">GCM10007049_35570</name>
</gene>
<evidence type="ECO:0000313" key="3">
    <source>
        <dbReference type="EMBL" id="GGZ39112.1"/>
    </source>
</evidence>
<sequence length="267" mass="29514">MKNTEEQRRSFIKKLGILGSSGLIIPNLMMANTTNSAKNPLIIGRPKVLFFDVNETLLDLTAMKETVSEALEGRSELLSLWFTTMLQYSLVVSASGQYEHFGHIGAAALQMVAANHDIDISEEEARKVISKALQSLPAHPEVKEALEMLRADGYKLVSFTNSSNAGVKNQFEYAGLLEYFDERLSVEDVGKFKPFSETYQWASKKLGIAPAESMLVAAHGWDVAGAQWAGWRAAFIARPGKQLFPLAPTPEIVETDLLKIARKLVKL</sequence>
<dbReference type="InterPro" id="IPR006328">
    <property type="entry name" value="2-HAD"/>
</dbReference>
<dbReference type="InterPro" id="IPR036412">
    <property type="entry name" value="HAD-like_sf"/>
</dbReference>
<dbReference type="CDD" id="cd02588">
    <property type="entry name" value="HAD_L2-DEX"/>
    <property type="match status" value="1"/>
</dbReference>
<organism evidence="3 4">
    <name type="scientific">Echinicola pacifica</name>
    <dbReference type="NCBI Taxonomy" id="346377"/>
    <lineage>
        <taxon>Bacteria</taxon>
        <taxon>Pseudomonadati</taxon>
        <taxon>Bacteroidota</taxon>
        <taxon>Cytophagia</taxon>
        <taxon>Cytophagales</taxon>
        <taxon>Cyclobacteriaceae</taxon>
        <taxon>Echinicola</taxon>
    </lineage>
</organism>
<comment type="similarity">
    <text evidence="1">Belongs to the HAD-like hydrolase superfamily. S-2-haloalkanoic acid dehalogenase family.</text>
</comment>
<accession>A0A918QBS5</accession>
<evidence type="ECO:0000256" key="2">
    <source>
        <dbReference type="ARBA" id="ARBA00022801"/>
    </source>
</evidence>
<dbReference type="AlphaFoldDB" id="A0A918QBS5"/>
<keyword evidence="2" id="KW-0378">Hydrolase</keyword>
<dbReference type="SFLD" id="SFLDS00003">
    <property type="entry name" value="Haloacid_Dehalogenase"/>
    <property type="match status" value="1"/>
</dbReference>
<evidence type="ECO:0000256" key="1">
    <source>
        <dbReference type="ARBA" id="ARBA00008106"/>
    </source>
</evidence>
<name>A0A918QBS5_9BACT</name>
<dbReference type="GO" id="GO:0019120">
    <property type="term" value="F:hydrolase activity, acting on acid halide bonds, in C-halide compounds"/>
    <property type="evidence" value="ECO:0007669"/>
    <property type="project" value="InterPro"/>
</dbReference>
<dbReference type="Pfam" id="PF00702">
    <property type="entry name" value="Hydrolase"/>
    <property type="match status" value="1"/>
</dbReference>
<dbReference type="PRINTS" id="PR00413">
    <property type="entry name" value="HADHALOGNASE"/>
</dbReference>
<reference evidence="3" key="2">
    <citation type="submission" date="2020-09" db="EMBL/GenBank/DDBJ databases">
        <authorList>
            <person name="Sun Q."/>
            <person name="Kim S."/>
        </authorList>
    </citation>
    <scope>NUCLEOTIDE SEQUENCE</scope>
    <source>
        <strain evidence="3">KCTC 12368</strain>
    </source>
</reference>
<reference evidence="3" key="1">
    <citation type="journal article" date="2014" name="Int. J. Syst. Evol. Microbiol.">
        <title>Complete genome sequence of Corynebacterium casei LMG S-19264T (=DSM 44701T), isolated from a smear-ripened cheese.</title>
        <authorList>
            <consortium name="US DOE Joint Genome Institute (JGI-PGF)"/>
            <person name="Walter F."/>
            <person name="Albersmeier A."/>
            <person name="Kalinowski J."/>
            <person name="Ruckert C."/>
        </authorList>
    </citation>
    <scope>NUCLEOTIDE SEQUENCE</scope>
    <source>
        <strain evidence="3">KCTC 12368</strain>
    </source>
</reference>
<dbReference type="Proteomes" id="UP000619457">
    <property type="component" value="Unassembled WGS sequence"/>
</dbReference>
<dbReference type="PANTHER" id="PTHR43316:SF3">
    <property type="entry name" value="HALOACID DEHALOGENASE, TYPE II (AFU_ORTHOLOGUE AFUA_2G07750)-RELATED"/>
    <property type="match status" value="1"/>
</dbReference>
<dbReference type="NCBIfam" id="TIGR01493">
    <property type="entry name" value="HAD-SF-IA-v2"/>
    <property type="match status" value="1"/>
</dbReference>
<dbReference type="SFLD" id="SFLDG01129">
    <property type="entry name" value="C1.5:_HAD__Beta-PGM__Phosphata"/>
    <property type="match status" value="1"/>
</dbReference>
<dbReference type="PANTHER" id="PTHR43316">
    <property type="entry name" value="HYDROLASE, HALOACID DELAHOGENASE-RELATED"/>
    <property type="match status" value="1"/>
</dbReference>
<comment type="caution">
    <text evidence="3">The sequence shown here is derived from an EMBL/GenBank/DDBJ whole genome shotgun (WGS) entry which is preliminary data.</text>
</comment>
<dbReference type="InterPro" id="IPR023198">
    <property type="entry name" value="PGP-like_dom2"/>
</dbReference>